<evidence type="ECO:0000313" key="12">
    <source>
        <dbReference type="Proteomes" id="UP000321749"/>
    </source>
</evidence>
<dbReference type="InterPro" id="IPR035986">
    <property type="entry name" value="PKD_dom_sf"/>
</dbReference>
<evidence type="ECO:0000256" key="4">
    <source>
        <dbReference type="ARBA" id="ARBA00023273"/>
    </source>
</evidence>
<evidence type="ECO:0000259" key="9">
    <source>
        <dbReference type="PROSITE" id="PS50093"/>
    </source>
</evidence>
<keyword evidence="5" id="KW-0326">Glycosidase</keyword>
<evidence type="ECO:0000256" key="3">
    <source>
        <dbReference type="ARBA" id="ARBA00023157"/>
    </source>
</evidence>
<evidence type="ECO:0008006" key="13">
    <source>
        <dbReference type="Google" id="ProtNLM"/>
    </source>
</evidence>
<feature type="compositionally biased region" description="Low complexity" evidence="7">
    <location>
        <begin position="606"/>
        <end position="626"/>
    </location>
</feature>
<evidence type="ECO:0000256" key="5">
    <source>
        <dbReference type="ARBA" id="ARBA00023295"/>
    </source>
</evidence>
<dbReference type="InterPro" id="IPR022409">
    <property type="entry name" value="PKD/Chitinase_dom"/>
</dbReference>
<dbReference type="InterPro" id="IPR003961">
    <property type="entry name" value="FN3_dom"/>
</dbReference>
<evidence type="ECO:0000256" key="1">
    <source>
        <dbReference type="ARBA" id="ARBA00004316"/>
    </source>
</evidence>
<feature type="domain" description="PKD" evidence="9">
    <location>
        <begin position="1034"/>
        <end position="1116"/>
    </location>
</feature>
<reference evidence="11 12" key="1">
    <citation type="submission" date="2019-07" db="EMBL/GenBank/DDBJ databases">
        <title>Whole genome shotgun sequence of Agrococcus baldri NBRC 103055.</title>
        <authorList>
            <person name="Hosoyama A."/>
            <person name="Uohara A."/>
            <person name="Ohji S."/>
            <person name="Ichikawa N."/>
        </authorList>
    </citation>
    <scope>NUCLEOTIDE SEQUENCE [LARGE SCALE GENOMIC DNA]</scope>
    <source>
        <strain evidence="11 12">NBRC 103055</strain>
    </source>
</reference>
<comment type="subcellular location">
    <subcellularLocation>
        <location evidence="1">Cell projection</location>
    </subcellularLocation>
</comment>
<dbReference type="GO" id="GO:0016020">
    <property type="term" value="C:membrane"/>
    <property type="evidence" value="ECO:0007669"/>
    <property type="project" value="TreeGrafter"/>
</dbReference>
<dbReference type="InterPro" id="IPR013320">
    <property type="entry name" value="ConA-like_dom_sf"/>
</dbReference>
<dbReference type="GO" id="GO:0031410">
    <property type="term" value="C:cytoplasmic vesicle"/>
    <property type="evidence" value="ECO:0007669"/>
    <property type="project" value="TreeGrafter"/>
</dbReference>
<dbReference type="SUPFAM" id="SSF49265">
    <property type="entry name" value="Fibronectin type III"/>
    <property type="match status" value="1"/>
</dbReference>
<dbReference type="InterPro" id="IPR006558">
    <property type="entry name" value="LamG-like"/>
</dbReference>
<keyword evidence="4" id="KW-0966">Cell projection</keyword>
<dbReference type="GO" id="GO:0000272">
    <property type="term" value="P:polysaccharide catabolic process"/>
    <property type="evidence" value="ECO:0007669"/>
    <property type="project" value="UniProtKB-KW"/>
</dbReference>
<proteinExistence type="predicted"/>
<dbReference type="Gene3D" id="2.60.120.200">
    <property type="match status" value="2"/>
</dbReference>
<evidence type="ECO:0000256" key="7">
    <source>
        <dbReference type="SAM" id="MobiDB-lite"/>
    </source>
</evidence>
<dbReference type="InterPro" id="IPR001791">
    <property type="entry name" value="Laminin_G"/>
</dbReference>
<dbReference type="SMART" id="SM00089">
    <property type="entry name" value="PKD"/>
    <property type="match status" value="3"/>
</dbReference>
<dbReference type="Gene3D" id="2.60.40.10">
    <property type="entry name" value="Immunoglobulins"/>
    <property type="match status" value="4"/>
</dbReference>
<keyword evidence="2 8" id="KW-0732">Signal</keyword>
<feature type="domain" description="PKD" evidence="9">
    <location>
        <begin position="1118"/>
        <end position="1202"/>
    </location>
</feature>
<dbReference type="CDD" id="cd00110">
    <property type="entry name" value="LamG"/>
    <property type="match status" value="1"/>
</dbReference>
<dbReference type="PANTHER" id="PTHR46182:SF2">
    <property type="entry name" value="FI19480P1"/>
    <property type="match status" value="1"/>
</dbReference>
<dbReference type="InterPro" id="IPR000601">
    <property type="entry name" value="PKD_dom"/>
</dbReference>
<evidence type="ECO:0000259" key="10">
    <source>
        <dbReference type="PROSITE" id="PS50853"/>
    </source>
</evidence>
<dbReference type="PROSITE" id="PS50853">
    <property type="entry name" value="FN3"/>
    <property type="match status" value="1"/>
</dbReference>
<organism evidence="11 12">
    <name type="scientific">Agrococcus baldri</name>
    <dbReference type="NCBI Taxonomy" id="153730"/>
    <lineage>
        <taxon>Bacteria</taxon>
        <taxon>Bacillati</taxon>
        <taxon>Actinomycetota</taxon>
        <taxon>Actinomycetes</taxon>
        <taxon>Micrococcales</taxon>
        <taxon>Microbacteriaceae</taxon>
        <taxon>Agrococcus</taxon>
    </lineage>
</organism>
<dbReference type="SUPFAM" id="SSF49899">
    <property type="entry name" value="Concanavalin A-like lectins/glucanases"/>
    <property type="match status" value="2"/>
</dbReference>
<keyword evidence="12" id="KW-1185">Reference proteome</keyword>
<sequence length="1496" mass="155406">MAIVVAIALAVGYQLVPAPASATPAASPPSAVNLAAADPEAGAEPVSSDPLPTVQIDGIVYAQAVAGNRVFAGGQFSNARPAGANPGTQLTPRSNLLAYNLTTGVLDGSFAPQVNGRIMAAATSPDGSTLYIGGAFTAVNGQARYRLAAFNTATGALLPNWRPGTNSTVFGLAATSSAVYVAGQYTNISNTTRTGVAAVHATTGALLPFNPVHTGGYLARAVVVSPDGAKVVAAGSFLTTNGSDSPGRGMAALDAQTGASMPWAINSVLRNGGNNAAIYSLASDSTSVYGSGYDFGGNKQQDDFEGAFRASWADGTMVWMEDCHGDTYSVAPHNGILYTAAHTHYCGNIGEFPQLDPWYLNHSLAFGAEPSGNPITPDIWGYRSFTGNPAAKLLHWYPIWGTGSVSGVDQAGWSVASAGDYVLYGGEFTSINGIRQQGLVRFATRDVAPKDIGPTMQGGTWPISASSFREGEARIRWEANYDADSAELTYEVFRQGVNAPLATQTATSTYWERPQLRYADETVESGQTYNYRVRVSDADGNSTQSDWTPVTIAEPGSTPAYSLSVLDDDPLHYWPLGEPSGSAGIDWGGGNDLTVTGASRTTQGQATDGSTDATSFSGSSGSYASTRTAESGMGEYSIEAWFRTTSSQGGKIVGFGDRATGSSSSYDRHIYLSGNGTVTFGNYPGEVRVVQSGSGYNDGQWHHVAGTLGPDGMTLWVDGVRIGTRADTTSAQSYSGYWRVGGDNLGSWPNVNAQYLNGTIADVAVYDRALDRAEIDGHIVASGRASTMPAAPADAYGASVFDLEPTLYWRLGEASGSTAQDSGPDSLNGTYSRAGSSQFQYGQSGALSGVANSAVGFQSSRNIFGTWNNRQVVVSARSMPSPTQFSVETWFRTTSSRGGKLIGFGTSSSNATNASSQYDRHVMMTPSGQLQFGVWNGSAQVLETDAAYNDGAWHHVVGQQSASGMQLYVDGQLVRSNSVSTADPYTGYWRLAGDTTWVGDPFWVGSLDETAVYPRPLTGDEVRQHFELATEGVANQAPTAAFTADVTDLSVDLDASDSSDPEGAIASYAWEFGDGETGTGATTTHQYEGSGTFTVRLTVTDAQGVTATTTQDVTVQGPNDAPVAALTATVDGMSVDVDGSASEDPDGSIDAYAWDFGDGGSASGATATHEYDAGGTYEIELTVTDDRGATAVATETVTIVAPNQAPTAAFTTVEDDMTVSFDASGSDDPDGSIASYAWAFGDGTTGTGATTSRTYTTEGDYEVTLTVTDDEGATHSTAQTVTAGAPVPAGAVAFDSFTRSATGSWGTPDVGPAWTTLYGNGAFSVAGGEGAIALSATHTREARMSAVSGTSNLVDVTLSSDQASAGGTMSVDVIARQVGSSTYSARVRLEPNGLIRVYLLRDQTILPGGNVLLPQTYTAGADLHVRVEATGTSPTTVRAAVWLDGSPEPSAWLASSTDSAAAMQTAGFVGIKAYLSGASTNPTQVLRFDDWSVTQD</sequence>
<dbReference type="CDD" id="cd00146">
    <property type="entry name" value="PKD"/>
    <property type="match status" value="3"/>
</dbReference>
<accession>A0AA87RFR2</accession>
<feature type="chain" id="PRO_5041728299" description="PKD domain-containing protein" evidence="8">
    <location>
        <begin position="23"/>
        <end position="1496"/>
    </location>
</feature>
<evidence type="ECO:0000313" key="11">
    <source>
        <dbReference type="EMBL" id="GEK78813.1"/>
    </source>
</evidence>
<gene>
    <name evidence="11" type="ORF">ABA31_01640</name>
</gene>
<feature type="compositionally biased region" description="Polar residues" evidence="7">
    <location>
        <begin position="596"/>
        <end position="605"/>
    </location>
</feature>
<keyword evidence="5" id="KW-0378">Hydrolase</keyword>
<name>A0AA87RFR2_9MICO</name>
<dbReference type="InterPro" id="IPR013783">
    <property type="entry name" value="Ig-like_fold"/>
</dbReference>
<evidence type="ECO:0000256" key="6">
    <source>
        <dbReference type="ARBA" id="ARBA00023326"/>
    </source>
</evidence>
<dbReference type="InterPro" id="IPR036116">
    <property type="entry name" value="FN3_sf"/>
</dbReference>
<dbReference type="Pfam" id="PF13385">
    <property type="entry name" value="Laminin_G_3"/>
    <property type="match status" value="2"/>
</dbReference>
<keyword evidence="3" id="KW-1015">Disulfide bond</keyword>
<dbReference type="InterPro" id="IPR011047">
    <property type="entry name" value="Quinoprotein_ADH-like_sf"/>
</dbReference>
<keyword evidence="6" id="KW-0119">Carbohydrate metabolism</keyword>
<dbReference type="PANTHER" id="PTHR46182">
    <property type="entry name" value="FI19480P1"/>
    <property type="match status" value="1"/>
</dbReference>
<protein>
    <recommendedName>
        <fullName evidence="13">PKD domain-containing protein</fullName>
    </recommendedName>
</protein>
<dbReference type="GO" id="GO:0016798">
    <property type="term" value="F:hydrolase activity, acting on glycosyl bonds"/>
    <property type="evidence" value="ECO:0007669"/>
    <property type="project" value="UniProtKB-KW"/>
</dbReference>
<dbReference type="EMBL" id="BJUU01000001">
    <property type="protein sequence ID" value="GEK78813.1"/>
    <property type="molecule type" value="Genomic_DNA"/>
</dbReference>
<comment type="caution">
    <text evidence="11">The sequence shown here is derived from an EMBL/GenBank/DDBJ whole genome shotgun (WGS) entry which is preliminary data.</text>
</comment>
<dbReference type="SUPFAM" id="SSF49299">
    <property type="entry name" value="PKD domain"/>
    <property type="match status" value="3"/>
</dbReference>
<evidence type="ECO:0000256" key="8">
    <source>
        <dbReference type="SAM" id="SignalP"/>
    </source>
</evidence>
<dbReference type="PROSITE" id="PS50093">
    <property type="entry name" value="PKD"/>
    <property type="match status" value="3"/>
</dbReference>
<feature type="region of interest" description="Disordered" evidence="7">
    <location>
        <begin position="596"/>
        <end position="626"/>
    </location>
</feature>
<dbReference type="SMART" id="SM00282">
    <property type="entry name" value="LamG"/>
    <property type="match status" value="2"/>
</dbReference>
<dbReference type="SMART" id="SM00560">
    <property type="entry name" value="LamGL"/>
    <property type="match status" value="2"/>
</dbReference>
<dbReference type="InterPro" id="IPR029865">
    <property type="entry name" value="KIAA0319-like"/>
</dbReference>
<dbReference type="GO" id="GO:0042995">
    <property type="term" value="C:cell projection"/>
    <property type="evidence" value="ECO:0007669"/>
    <property type="project" value="UniProtKB-SubCell"/>
</dbReference>
<dbReference type="SUPFAM" id="SSF50998">
    <property type="entry name" value="Quinoprotein alcohol dehydrogenase-like"/>
    <property type="match status" value="1"/>
</dbReference>
<evidence type="ECO:0000256" key="2">
    <source>
        <dbReference type="ARBA" id="ARBA00022729"/>
    </source>
</evidence>
<dbReference type="Pfam" id="PF18911">
    <property type="entry name" value="PKD_4"/>
    <property type="match status" value="3"/>
</dbReference>
<feature type="domain" description="Fibronectin type-III" evidence="10">
    <location>
        <begin position="459"/>
        <end position="555"/>
    </location>
</feature>
<dbReference type="Proteomes" id="UP000321749">
    <property type="component" value="Unassembled WGS sequence"/>
</dbReference>
<keyword evidence="6" id="KW-0624">Polysaccharide degradation</keyword>
<feature type="signal peptide" evidence="8">
    <location>
        <begin position="1"/>
        <end position="22"/>
    </location>
</feature>
<feature type="domain" description="PKD" evidence="9">
    <location>
        <begin position="1202"/>
        <end position="1282"/>
    </location>
</feature>